<organism evidence="1 2">
    <name type="scientific">Daphnia pulex</name>
    <name type="common">Water flea</name>
    <dbReference type="NCBI Taxonomy" id="6669"/>
    <lineage>
        <taxon>Eukaryota</taxon>
        <taxon>Metazoa</taxon>
        <taxon>Ecdysozoa</taxon>
        <taxon>Arthropoda</taxon>
        <taxon>Crustacea</taxon>
        <taxon>Branchiopoda</taxon>
        <taxon>Diplostraca</taxon>
        <taxon>Cladocera</taxon>
        <taxon>Anomopoda</taxon>
        <taxon>Daphniidae</taxon>
        <taxon>Daphnia</taxon>
    </lineage>
</organism>
<dbReference type="EMBL" id="GL732612">
    <property type="protein sequence ID" value="EFX71242.1"/>
    <property type="molecule type" value="Genomic_DNA"/>
</dbReference>
<reference evidence="1 2" key="1">
    <citation type="journal article" date="2011" name="Science">
        <title>The ecoresponsive genome of Daphnia pulex.</title>
        <authorList>
            <person name="Colbourne J.K."/>
            <person name="Pfrender M.E."/>
            <person name="Gilbert D."/>
            <person name="Thomas W.K."/>
            <person name="Tucker A."/>
            <person name="Oakley T.H."/>
            <person name="Tokishita S."/>
            <person name="Aerts A."/>
            <person name="Arnold G.J."/>
            <person name="Basu M.K."/>
            <person name="Bauer D.J."/>
            <person name="Caceres C.E."/>
            <person name="Carmel L."/>
            <person name="Casola C."/>
            <person name="Choi J.H."/>
            <person name="Detter J.C."/>
            <person name="Dong Q."/>
            <person name="Dusheyko S."/>
            <person name="Eads B.D."/>
            <person name="Frohlich T."/>
            <person name="Geiler-Samerotte K.A."/>
            <person name="Gerlach D."/>
            <person name="Hatcher P."/>
            <person name="Jogdeo S."/>
            <person name="Krijgsveld J."/>
            <person name="Kriventseva E.V."/>
            <person name="Kultz D."/>
            <person name="Laforsch C."/>
            <person name="Lindquist E."/>
            <person name="Lopez J."/>
            <person name="Manak J.R."/>
            <person name="Muller J."/>
            <person name="Pangilinan J."/>
            <person name="Patwardhan R.P."/>
            <person name="Pitluck S."/>
            <person name="Pritham E.J."/>
            <person name="Rechtsteiner A."/>
            <person name="Rho M."/>
            <person name="Rogozin I.B."/>
            <person name="Sakarya O."/>
            <person name="Salamov A."/>
            <person name="Schaack S."/>
            <person name="Shapiro H."/>
            <person name="Shiga Y."/>
            <person name="Skalitzky C."/>
            <person name="Smith Z."/>
            <person name="Souvorov A."/>
            <person name="Sung W."/>
            <person name="Tang Z."/>
            <person name="Tsuchiya D."/>
            <person name="Tu H."/>
            <person name="Vos H."/>
            <person name="Wang M."/>
            <person name="Wolf Y.I."/>
            <person name="Yamagata H."/>
            <person name="Yamada T."/>
            <person name="Ye Y."/>
            <person name="Shaw J.R."/>
            <person name="Andrews J."/>
            <person name="Crease T.J."/>
            <person name="Tang H."/>
            <person name="Lucas S.M."/>
            <person name="Robertson H.M."/>
            <person name="Bork P."/>
            <person name="Koonin E.V."/>
            <person name="Zdobnov E.M."/>
            <person name="Grigoriev I.V."/>
            <person name="Lynch M."/>
            <person name="Boore J.L."/>
        </authorList>
    </citation>
    <scope>NUCLEOTIDE SEQUENCE [LARGE SCALE GENOMIC DNA]</scope>
</reference>
<accession>E9HAL9</accession>
<keyword evidence="2" id="KW-1185">Reference proteome</keyword>
<gene>
    <name evidence="1" type="ORF">DAPPUDRAFT_309143</name>
</gene>
<dbReference type="InParanoid" id="E9HAL9"/>
<dbReference type="AlphaFoldDB" id="E9HAL9"/>
<evidence type="ECO:0000313" key="2">
    <source>
        <dbReference type="Proteomes" id="UP000000305"/>
    </source>
</evidence>
<dbReference type="Proteomes" id="UP000000305">
    <property type="component" value="Unassembled WGS sequence"/>
</dbReference>
<proteinExistence type="predicted"/>
<evidence type="ECO:0000313" key="1">
    <source>
        <dbReference type="EMBL" id="EFX71242.1"/>
    </source>
</evidence>
<protein>
    <submittedName>
        <fullName evidence="1">Uncharacterized protein</fullName>
    </submittedName>
</protein>
<dbReference type="HOGENOM" id="CLU_2471364_0_0_1"/>
<name>E9HAL9_DAPPU</name>
<dbReference type="PhylomeDB" id="E9HAL9"/>
<sequence>MYYTTKAPEYYNTTSAAINYTEAPKYYSIPSYYTTRHLNITPHPTLLPLITGTFLNTRVEFSILIMFRFVGHILIITSHWELLIFEEE</sequence>
<dbReference type="KEGG" id="dpx:DAPPUDRAFT_309143"/>